<proteinExistence type="predicted"/>
<dbReference type="RefSeq" id="WP_215918029.1">
    <property type="nucleotide sequence ID" value="NZ_JAHKNI010000005.1"/>
</dbReference>
<organism evidence="2 3">
    <name type="scientific">Nocardia albiluteola</name>
    <dbReference type="NCBI Taxonomy" id="2842303"/>
    <lineage>
        <taxon>Bacteria</taxon>
        <taxon>Bacillati</taxon>
        <taxon>Actinomycetota</taxon>
        <taxon>Actinomycetes</taxon>
        <taxon>Mycobacteriales</taxon>
        <taxon>Nocardiaceae</taxon>
        <taxon>Nocardia</taxon>
    </lineage>
</organism>
<dbReference type="InterPro" id="IPR027417">
    <property type="entry name" value="P-loop_NTPase"/>
</dbReference>
<sequence>MPSEKSPTSTTTGSEVLAVVLGAMLLVVIAPGAVIIGLAWLAGLRGYAAAKHRRWWMFLTPERWWMVAGAATGVAVVLGSLAWAIALMRAGRFETLVAPAVVSLAAGALAAPGTFVLARRHLRLRVLEGRTDDVLATAQIAEAVRRADDELTARSVGVSLDEHTVDLRVIDPERRMTAPVPVEVDTAIRYGIGIVVPEDRLTDVERSSHFTAPGCDLLLAPQVAGQMRALILAGSGTGKTELIAGFHATANRVGMTSVLIDLKAQAYDANRFGEDARRQREYVGSAADVRVVRGGWDFFDCPREQLLERLMFIAPKASSTDFYSQRMRRVLDLVIDGRGTKPLVRSLEELTDRLADPVKVLGRRLAGPIVEEDRFGQTDAGMVAADVDAMFAPLRKYLPKTGEGWSFSRLAPGSATIVSLNPVLAPELLLANLILRDLRDFLASRAESPIDPARQQPVAVIVDEFPQMVEREVDAAEEAAKVLETARAANVGLILAGQSIEGYSRDPQMQRRLLGAGVAIFLGRSALPDTVTEAAGTRWQLEVGGDPWGFSINTAHAKWVFQVLPQYVRRMHVGMFWVIHEGAAMRFLTFQTA</sequence>
<keyword evidence="1" id="KW-0812">Transmembrane</keyword>
<feature type="transmembrane region" description="Helical" evidence="1">
    <location>
        <begin position="16"/>
        <end position="43"/>
    </location>
</feature>
<feature type="transmembrane region" description="Helical" evidence="1">
    <location>
        <begin position="64"/>
        <end position="85"/>
    </location>
</feature>
<keyword evidence="3" id="KW-1185">Reference proteome</keyword>
<feature type="transmembrane region" description="Helical" evidence="1">
    <location>
        <begin position="97"/>
        <end position="118"/>
    </location>
</feature>
<evidence type="ECO:0000256" key="1">
    <source>
        <dbReference type="SAM" id="Phobius"/>
    </source>
</evidence>
<evidence type="ECO:0000313" key="3">
    <source>
        <dbReference type="Proteomes" id="UP000733379"/>
    </source>
</evidence>
<accession>A0ABS6AYI6</accession>
<gene>
    <name evidence="2" type="ORF">KO481_16435</name>
</gene>
<evidence type="ECO:0000313" key="2">
    <source>
        <dbReference type="EMBL" id="MBU3063109.1"/>
    </source>
</evidence>
<name>A0ABS6AYI6_9NOCA</name>
<comment type="caution">
    <text evidence="2">The sequence shown here is derived from an EMBL/GenBank/DDBJ whole genome shotgun (WGS) entry which is preliminary data.</text>
</comment>
<dbReference type="Proteomes" id="UP000733379">
    <property type="component" value="Unassembled WGS sequence"/>
</dbReference>
<dbReference type="SUPFAM" id="SSF52540">
    <property type="entry name" value="P-loop containing nucleoside triphosphate hydrolases"/>
    <property type="match status" value="1"/>
</dbReference>
<dbReference type="EMBL" id="JAHKNI010000005">
    <property type="protein sequence ID" value="MBU3063109.1"/>
    <property type="molecule type" value="Genomic_DNA"/>
</dbReference>
<dbReference type="Gene3D" id="3.40.50.300">
    <property type="entry name" value="P-loop containing nucleotide triphosphate hydrolases"/>
    <property type="match status" value="1"/>
</dbReference>
<keyword evidence="1" id="KW-1133">Transmembrane helix</keyword>
<reference evidence="2 3" key="1">
    <citation type="submission" date="2021-06" db="EMBL/GenBank/DDBJ databases">
        <title>Actinomycetes sequencing.</title>
        <authorList>
            <person name="Shan Q."/>
        </authorList>
    </citation>
    <scope>NUCLEOTIDE SEQUENCE [LARGE SCALE GENOMIC DNA]</scope>
    <source>
        <strain evidence="2 3">NEAU-G5</strain>
    </source>
</reference>
<keyword evidence="1" id="KW-0472">Membrane</keyword>
<protein>
    <submittedName>
        <fullName evidence="2">Uncharacterized protein</fullName>
    </submittedName>
</protein>